<dbReference type="AlphaFoldDB" id="A0AAD7BJK5"/>
<dbReference type="Proteomes" id="UP001221142">
    <property type="component" value="Unassembled WGS sequence"/>
</dbReference>
<organism evidence="4 5">
    <name type="scientific">Roridomyces roridus</name>
    <dbReference type="NCBI Taxonomy" id="1738132"/>
    <lineage>
        <taxon>Eukaryota</taxon>
        <taxon>Fungi</taxon>
        <taxon>Dikarya</taxon>
        <taxon>Basidiomycota</taxon>
        <taxon>Agaricomycotina</taxon>
        <taxon>Agaricomycetes</taxon>
        <taxon>Agaricomycetidae</taxon>
        <taxon>Agaricales</taxon>
        <taxon>Marasmiineae</taxon>
        <taxon>Mycenaceae</taxon>
        <taxon>Roridomyces</taxon>
    </lineage>
</organism>
<dbReference type="Gene3D" id="3.30.160.60">
    <property type="entry name" value="Classic Zinc Finger"/>
    <property type="match status" value="1"/>
</dbReference>
<dbReference type="PROSITE" id="PS00028">
    <property type="entry name" value="ZINC_FINGER_C2H2_1"/>
    <property type="match status" value="1"/>
</dbReference>
<dbReference type="GO" id="GO:0008270">
    <property type="term" value="F:zinc ion binding"/>
    <property type="evidence" value="ECO:0007669"/>
    <property type="project" value="UniProtKB-KW"/>
</dbReference>
<feature type="compositionally biased region" description="Low complexity" evidence="2">
    <location>
        <begin position="133"/>
        <end position="148"/>
    </location>
</feature>
<keyword evidence="1" id="KW-0479">Metal-binding</keyword>
<name>A0AAD7BJK5_9AGAR</name>
<sequence>MGPLSAPHSQNRFYTQPRSYGALPKLYTSNILDQRRMSEPHLPQIAGANRAHQYNYDYNNNYEVETSRSPDSPFLPRVASLDSLRRQEWKQEPEDPRPLGDVSPFQPSFSSISGSPQYVLRSEENTYGPSPPGTATSSSSTATPAAAAQDSPEMGNKKTYSFVALPGNTVRKRPRRRYDEIERLYHCSWPECTKSYGTLNHLNAHVQMQKHGPKRSPNEFKELRKQWRKAKKEYESPSLGPIRRSMSLRSDDLYHGHPYNAPHRSFSHNTALSPPLSVSIPHGSYGVDQHLRYPPDTSGEIDPQQPYGGMEFRQPSAPTGWTPSTSRGEIYQSPLTAQPTYPYLDNSHPQMMESASSVNSSYNTSPARSTLGRLPPGSMLLTPLVQSADSYPEPYYDDEARDGQRLDSGSGDEY</sequence>
<evidence type="ECO:0000256" key="2">
    <source>
        <dbReference type="SAM" id="MobiDB-lite"/>
    </source>
</evidence>
<feature type="domain" description="C2H2-type" evidence="3">
    <location>
        <begin position="185"/>
        <end position="216"/>
    </location>
</feature>
<feature type="compositionally biased region" description="Polar residues" evidence="2">
    <location>
        <begin position="105"/>
        <end position="116"/>
    </location>
</feature>
<feature type="compositionally biased region" description="Polar residues" evidence="2">
    <location>
        <begin position="316"/>
        <end position="339"/>
    </location>
</feature>
<comment type="caution">
    <text evidence="4">The sequence shown here is derived from an EMBL/GenBank/DDBJ whole genome shotgun (WGS) entry which is preliminary data.</text>
</comment>
<evidence type="ECO:0000256" key="1">
    <source>
        <dbReference type="PROSITE-ProRule" id="PRU00042"/>
    </source>
</evidence>
<dbReference type="GO" id="GO:0006355">
    <property type="term" value="P:regulation of DNA-templated transcription"/>
    <property type="evidence" value="ECO:0007669"/>
    <property type="project" value="InterPro"/>
</dbReference>
<keyword evidence="5" id="KW-1185">Reference proteome</keyword>
<protein>
    <recommendedName>
        <fullName evidence="3">C2H2-type domain-containing protein</fullName>
    </recommendedName>
</protein>
<dbReference type="InterPro" id="IPR039327">
    <property type="entry name" value="CON7-like"/>
</dbReference>
<dbReference type="InterPro" id="IPR013087">
    <property type="entry name" value="Znf_C2H2_type"/>
</dbReference>
<dbReference type="PANTHER" id="PTHR36167">
    <property type="entry name" value="C2H2 FINGER DOMAIN TRANSCRIPTION FACTOR (EUROFUNG)-RELATED"/>
    <property type="match status" value="1"/>
</dbReference>
<feature type="compositionally biased region" description="Low complexity" evidence="2">
    <location>
        <begin position="354"/>
        <end position="365"/>
    </location>
</feature>
<keyword evidence="1" id="KW-0862">Zinc</keyword>
<dbReference type="PROSITE" id="PS50157">
    <property type="entry name" value="ZINC_FINGER_C2H2_2"/>
    <property type="match status" value="1"/>
</dbReference>
<keyword evidence="1" id="KW-0863">Zinc-finger</keyword>
<gene>
    <name evidence="4" type="ORF">FB45DRAFT_753072</name>
</gene>
<reference evidence="4" key="1">
    <citation type="submission" date="2023-03" db="EMBL/GenBank/DDBJ databases">
        <title>Massive genome expansion in bonnet fungi (Mycena s.s.) driven by repeated elements and novel gene families across ecological guilds.</title>
        <authorList>
            <consortium name="Lawrence Berkeley National Laboratory"/>
            <person name="Harder C.B."/>
            <person name="Miyauchi S."/>
            <person name="Viragh M."/>
            <person name="Kuo A."/>
            <person name="Thoen E."/>
            <person name="Andreopoulos B."/>
            <person name="Lu D."/>
            <person name="Skrede I."/>
            <person name="Drula E."/>
            <person name="Henrissat B."/>
            <person name="Morin E."/>
            <person name="Kohler A."/>
            <person name="Barry K."/>
            <person name="LaButti K."/>
            <person name="Morin E."/>
            <person name="Salamov A."/>
            <person name="Lipzen A."/>
            <person name="Mereny Z."/>
            <person name="Hegedus B."/>
            <person name="Baldrian P."/>
            <person name="Stursova M."/>
            <person name="Weitz H."/>
            <person name="Taylor A."/>
            <person name="Grigoriev I.V."/>
            <person name="Nagy L.G."/>
            <person name="Martin F."/>
            <person name="Kauserud H."/>
        </authorList>
    </citation>
    <scope>NUCLEOTIDE SEQUENCE</scope>
    <source>
        <strain evidence="4">9284</strain>
    </source>
</reference>
<evidence type="ECO:0000259" key="3">
    <source>
        <dbReference type="PROSITE" id="PS50157"/>
    </source>
</evidence>
<feature type="region of interest" description="Disordered" evidence="2">
    <location>
        <begin position="280"/>
        <end position="414"/>
    </location>
</feature>
<proteinExistence type="predicted"/>
<accession>A0AAD7BJK5</accession>
<evidence type="ECO:0000313" key="5">
    <source>
        <dbReference type="Proteomes" id="UP001221142"/>
    </source>
</evidence>
<evidence type="ECO:0000313" key="4">
    <source>
        <dbReference type="EMBL" id="KAJ7623230.1"/>
    </source>
</evidence>
<dbReference type="PANTHER" id="PTHR36167:SF3">
    <property type="entry name" value="C2H2 FINGER DOMAIN TRANSCRIPTION FACTOR (EUROFUNG)-RELATED"/>
    <property type="match status" value="1"/>
</dbReference>
<feature type="region of interest" description="Disordered" evidence="2">
    <location>
        <begin position="86"/>
        <end position="154"/>
    </location>
</feature>
<dbReference type="EMBL" id="JARKIF010000014">
    <property type="protein sequence ID" value="KAJ7623230.1"/>
    <property type="molecule type" value="Genomic_DNA"/>
</dbReference>
<feature type="compositionally biased region" description="Basic and acidic residues" evidence="2">
    <location>
        <begin position="86"/>
        <end position="98"/>
    </location>
</feature>